<feature type="compositionally biased region" description="Basic and acidic residues" evidence="12">
    <location>
        <begin position="710"/>
        <end position="719"/>
    </location>
</feature>
<feature type="transmembrane region" description="Helical" evidence="13">
    <location>
        <begin position="354"/>
        <end position="375"/>
    </location>
</feature>
<dbReference type="FunFam" id="1.20.1560.10:FF:000009">
    <property type="entry name" value="ABC transporter B family member 1"/>
    <property type="match status" value="1"/>
</dbReference>
<feature type="transmembrane region" description="Helical" evidence="13">
    <location>
        <begin position="1056"/>
        <end position="1076"/>
    </location>
</feature>
<dbReference type="CDD" id="cd03249">
    <property type="entry name" value="ABC_MTABC3_MDL1_MDL2"/>
    <property type="match status" value="2"/>
</dbReference>
<feature type="compositionally biased region" description="Polar residues" evidence="12">
    <location>
        <begin position="45"/>
        <end position="54"/>
    </location>
</feature>
<dbReference type="GO" id="GO:0005524">
    <property type="term" value="F:ATP binding"/>
    <property type="evidence" value="ECO:0007669"/>
    <property type="project" value="UniProtKB-KW"/>
</dbReference>
<evidence type="ECO:0000256" key="12">
    <source>
        <dbReference type="SAM" id="MobiDB-lite"/>
    </source>
</evidence>
<feature type="domain" description="ABC transmembrane type-1" evidence="15">
    <location>
        <begin position="796"/>
        <end position="1083"/>
    </location>
</feature>
<evidence type="ECO:0000256" key="2">
    <source>
        <dbReference type="ARBA" id="ARBA00007577"/>
    </source>
</evidence>
<sequence>MEKEDDDQVKMNGSLEEKKDDYPEKDKKNIADPVVVHIQPAIGSTDDTATNGTAVKNGAAATPIDAESGAEKSDENEKKEKEGEDKETRPPVGVISMFRFASPVDLLLMLIGSLAGLAHGAALPLVLVFFGDVVDAFIMTAPQDLGNSTVIPTANPFQVGLDTINKFSINYVYLGCGVLFVAFLQSACWSLAAEHQVRVIRVRFFRAILSQDIAWFDAQKSGELTTRISDDINKIQKGTGDKLGLAIQSISTAIVGVLVGFLRSWRLALVVVAVSLVLVIPVFAVSAVLVKKYTQGALDAYAKAGAVAEEVLSSIRTVTAFGGETKELDRYSSYLGNAKNECIKKAGAESGSMGGLFFVIYGAYAVAFWYGTVLILNSSGFTAGGILITLFCVLFGSFSLAQAGPYFADFSAARGAAAAIWEVIDQKPVIDCLSDKGAQPVELTGKITFEDVHFTYPTRKEAKVLQGFNLEVNVGQTVALVGSSGCGKSTTVALIQRYYDPDSGSVKLDDQDIRGLNVKWLRENVGVVSQEPILFGTTIAENIRYGRMDVTEEQIHQAGKEANAHDFIMELPEQYSTLVGERGAQLSGGQKQRIAIARALVRNPKILLLDEATSALDSESEGVVQAALEKVVQAGRTTIVIAHRLSTIKNADMICAIQEGVVVEKGTHSELMDKPEGVYAQLVKQQQTKEVEEQEDEAKEEEEDEEEEKEAVPDNKMAEEGGPSFSKMKRGDSRHSGRKSPAKRLMSQMSVKSDTSEKEVLNKSATKKKDSDEDVSKYFSWTRIMKMNITEVHLMIFGVIAAAFNGGIQPAFAIIFSRVLKAYSYTDPEDIWDGITLYCILLAVIGVIALFANVVQGMMFSISGERLTERLRHFMFKAMLRQDMSYFDDHDNNTGALTTRLATEASLVQGVTGIQFGLVAEVVFNIVVAIIIAFIYSWQLTLLVLAFVPLLGVAGVIEWKLYAGGSDESRKDLEQAGKVVTEATANIRTVQSLTRELTFWENYKIKLGASRRKGYLSALLKGAVFSLSQGIIYFAYSASFRLGGHLVGKGSLTFDSVFLVFSAVVFGAFGLGRAFAIAPDFSKAQTATARMFKLIDDVPSIDKYDTGGLQPEEYTPEVTFQKVRFRYPTRPDVSVLSGLSVSVRPGETLALVGSSGCGKSTSVALVERFYDSISGEVLVGTYDIKILNLAWWRQQIGLVSQEPVLFDRSIAENIAYGDNSRQVTQEEIESAAMNANIHEFVKNLPEGYETRVGDKGTQLSGGQKQRIAIARALVRNPKILLLDEATSALDTESERVVQAALDEAKKGRTCITIAHRLSTVHDAEKIAVIRHGKVAECGTHEELMALKEQYYSLYTSQSLQT</sequence>
<feature type="region of interest" description="Disordered" evidence="12">
    <location>
        <begin position="1"/>
        <end position="89"/>
    </location>
</feature>
<feature type="transmembrane region" description="Helical" evidence="13">
    <location>
        <begin position="916"/>
        <end position="936"/>
    </location>
</feature>
<feature type="transmembrane region" description="Helical" evidence="13">
    <location>
        <begin position="243"/>
        <end position="262"/>
    </location>
</feature>
<comment type="subcellular location">
    <subcellularLocation>
        <location evidence="1">Membrane</location>
        <topology evidence="1">Multi-pass membrane protein</topology>
    </subcellularLocation>
</comment>
<dbReference type="PANTHER" id="PTHR43394:SF27">
    <property type="entry name" value="ATP-DEPENDENT TRANSLOCASE ABCB1-LIKE"/>
    <property type="match status" value="1"/>
</dbReference>
<keyword evidence="5" id="KW-0677">Repeat</keyword>
<feature type="compositionally biased region" description="Basic and acidic residues" evidence="12">
    <location>
        <begin position="15"/>
        <end position="30"/>
    </location>
</feature>
<dbReference type="InterPro" id="IPR003439">
    <property type="entry name" value="ABC_transporter-like_ATP-bd"/>
</dbReference>
<evidence type="ECO:0000259" key="14">
    <source>
        <dbReference type="PROSITE" id="PS50893"/>
    </source>
</evidence>
<dbReference type="Gene3D" id="3.40.50.300">
    <property type="entry name" value="P-loop containing nucleotide triphosphate hydrolases"/>
    <property type="match status" value="2"/>
</dbReference>
<keyword evidence="17" id="KW-1185">Reference proteome</keyword>
<keyword evidence="8" id="KW-1278">Translocase</keyword>
<feature type="transmembrane region" description="Helical" evidence="13">
    <location>
        <begin position="268"/>
        <end position="290"/>
    </location>
</feature>
<evidence type="ECO:0000256" key="6">
    <source>
        <dbReference type="ARBA" id="ARBA00022741"/>
    </source>
</evidence>
<keyword evidence="11" id="KW-0325">Glycoprotein</keyword>
<evidence type="ECO:0000313" key="17">
    <source>
        <dbReference type="Proteomes" id="UP001152320"/>
    </source>
</evidence>
<feature type="transmembrane region" description="Helical" evidence="13">
    <location>
        <begin position="171"/>
        <end position="193"/>
    </location>
</feature>
<gene>
    <name evidence="16" type="ORF">HOLleu_35384</name>
</gene>
<dbReference type="Proteomes" id="UP001152320">
    <property type="component" value="Chromosome 18"/>
</dbReference>
<dbReference type="Pfam" id="PF00664">
    <property type="entry name" value="ABC_membrane"/>
    <property type="match status" value="2"/>
</dbReference>
<evidence type="ECO:0000256" key="1">
    <source>
        <dbReference type="ARBA" id="ARBA00004141"/>
    </source>
</evidence>
<dbReference type="CDD" id="cd18578">
    <property type="entry name" value="ABC_6TM_Pgp_ABCB1_D2_like"/>
    <property type="match status" value="1"/>
</dbReference>
<dbReference type="Pfam" id="PF00005">
    <property type="entry name" value="ABC_tran"/>
    <property type="match status" value="2"/>
</dbReference>
<dbReference type="FunFam" id="1.20.1560.10:FF:000018">
    <property type="entry name" value="ATP-binding cassette subfamily B member 11"/>
    <property type="match status" value="1"/>
</dbReference>
<dbReference type="PROSITE" id="PS00211">
    <property type="entry name" value="ABC_TRANSPORTER_1"/>
    <property type="match status" value="2"/>
</dbReference>
<dbReference type="PROSITE" id="PS50893">
    <property type="entry name" value="ABC_TRANSPORTER_2"/>
    <property type="match status" value="2"/>
</dbReference>
<keyword evidence="6" id="KW-0547">Nucleotide-binding</keyword>
<dbReference type="InterPro" id="IPR003593">
    <property type="entry name" value="AAA+_ATPase"/>
</dbReference>
<feature type="transmembrane region" description="Helical" evidence="13">
    <location>
        <begin position="106"/>
        <end position="130"/>
    </location>
</feature>
<reference evidence="16" key="1">
    <citation type="submission" date="2021-10" db="EMBL/GenBank/DDBJ databases">
        <title>Tropical sea cucumber genome reveals ecological adaptation and Cuvierian tubules defense mechanism.</title>
        <authorList>
            <person name="Chen T."/>
        </authorList>
    </citation>
    <scope>NUCLEOTIDE SEQUENCE</scope>
    <source>
        <strain evidence="16">Nanhai2018</strain>
        <tissue evidence="16">Muscle</tissue>
    </source>
</reference>
<dbReference type="GO" id="GO:0005743">
    <property type="term" value="C:mitochondrial inner membrane"/>
    <property type="evidence" value="ECO:0007669"/>
    <property type="project" value="TreeGrafter"/>
</dbReference>
<dbReference type="InterPro" id="IPR017871">
    <property type="entry name" value="ABC_transporter-like_CS"/>
</dbReference>
<feature type="region of interest" description="Disordered" evidence="12">
    <location>
        <begin position="684"/>
        <end position="767"/>
    </location>
</feature>
<feature type="domain" description="ABC transmembrane type-1" evidence="15">
    <location>
        <begin position="110"/>
        <end position="412"/>
    </location>
</feature>
<dbReference type="Gene3D" id="1.20.1560.10">
    <property type="entry name" value="ABC transporter type 1, transmembrane domain"/>
    <property type="match status" value="1"/>
</dbReference>
<name>A0A9Q1BHB6_HOLLE</name>
<dbReference type="EMBL" id="JAIZAY010000018">
    <property type="protein sequence ID" value="KAJ8025234.1"/>
    <property type="molecule type" value="Genomic_DNA"/>
</dbReference>
<feature type="transmembrane region" description="Helical" evidence="13">
    <location>
        <begin position="942"/>
        <end position="962"/>
    </location>
</feature>
<evidence type="ECO:0000256" key="10">
    <source>
        <dbReference type="ARBA" id="ARBA00023136"/>
    </source>
</evidence>
<dbReference type="CDD" id="cd18577">
    <property type="entry name" value="ABC_6TM_Pgp_ABCB1_D1_like"/>
    <property type="match status" value="1"/>
</dbReference>
<dbReference type="OrthoDB" id="6500128at2759"/>
<dbReference type="InterPro" id="IPR036640">
    <property type="entry name" value="ABC1_TM_sf"/>
</dbReference>
<feature type="transmembrane region" description="Helical" evidence="13">
    <location>
        <begin position="835"/>
        <end position="862"/>
    </location>
</feature>
<dbReference type="PANTHER" id="PTHR43394">
    <property type="entry name" value="ATP-DEPENDENT PERMEASE MDL1, MITOCHONDRIAL"/>
    <property type="match status" value="1"/>
</dbReference>
<evidence type="ECO:0000256" key="8">
    <source>
        <dbReference type="ARBA" id="ARBA00022967"/>
    </source>
</evidence>
<dbReference type="InterPro" id="IPR039421">
    <property type="entry name" value="Type_1_exporter"/>
</dbReference>
<proteinExistence type="inferred from homology"/>
<keyword evidence="3" id="KW-0813">Transport</keyword>
<evidence type="ECO:0000256" key="13">
    <source>
        <dbReference type="SAM" id="Phobius"/>
    </source>
</evidence>
<dbReference type="GO" id="GO:0015421">
    <property type="term" value="F:ABC-type oligopeptide transporter activity"/>
    <property type="evidence" value="ECO:0007669"/>
    <property type="project" value="TreeGrafter"/>
</dbReference>
<evidence type="ECO:0000256" key="3">
    <source>
        <dbReference type="ARBA" id="ARBA00022448"/>
    </source>
</evidence>
<dbReference type="SMART" id="SM00382">
    <property type="entry name" value="AAA"/>
    <property type="match status" value="2"/>
</dbReference>
<dbReference type="GO" id="GO:0090374">
    <property type="term" value="P:oligopeptide export from mitochondrion"/>
    <property type="evidence" value="ECO:0007669"/>
    <property type="project" value="TreeGrafter"/>
</dbReference>
<feature type="transmembrane region" description="Helical" evidence="13">
    <location>
        <begin position="381"/>
        <end position="401"/>
    </location>
</feature>
<feature type="domain" description="ABC transporter" evidence="14">
    <location>
        <begin position="1118"/>
        <end position="1356"/>
    </location>
</feature>
<evidence type="ECO:0000313" key="16">
    <source>
        <dbReference type="EMBL" id="KAJ8025234.1"/>
    </source>
</evidence>
<protein>
    <submittedName>
        <fullName evidence="16">Multidrug resistance protein 1</fullName>
    </submittedName>
</protein>
<comment type="similarity">
    <text evidence="2">Belongs to the ABC transporter superfamily. ABCB family. Multidrug resistance exporter (TC 3.A.1.201) subfamily.</text>
</comment>
<evidence type="ECO:0000259" key="15">
    <source>
        <dbReference type="PROSITE" id="PS50929"/>
    </source>
</evidence>
<feature type="transmembrane region" description="Helical" evidence="13">
    <location>
        <begin position="792"/>
        <end position="815"/>
    </location>
</feature>
<evidence type="ECO:0000256" key="4">
    <source>
        <dbReference type="ARBA" id="ARBA00022692"/>
    </source>
</evidence>
<dbReference type="InterPro" id="IPR011527">
    <property type="entry name" value="ABC1_TM_dom"/>
</dbReference>
<dbReference type="FunFam" id="3.40.50.300:FF:000205">
    <property type="entry name" value="ABC transporter B family member 4"/>
    <property type="match status" value="1"/>
</dbReference>
<accession>A0A9Q1BHB6</accession>
<keyword evidence="9 13" id="KW-1133">Transmembrane helix</keyword>
<organism evidence="16 17">
    <name type="scientific">Holothuria leucospilota</name>
    <name type="common">Black long sea cucumber</name>
    <name type="synonym">Mertensiothuria leucospilota</name>
    <dbReference type="NCBI Taxonomy" id="206669"/>
    <lineage>
        <taxon>Eukaryota</taxon>
        <taxon>Metazoa</taxon>
        <taxon>Echinodermata</taxon>
        <taxon>Eleutherozoa</taxon>
        <taxon>Echinozoa</taxon>
        <taxon>Holothuroidea</taxon>
        <taxon>Aspidochirotacea</taxon>
        <taxon>Aspidochirotida</taxon>
        <taxon>Holothuriidae</taxon>
        <taxon>Holothuria</taxon>
    </lineage>
</organism>
<dbReference type="PROSITE" id="PS50929">
    <property type="entry name" value="ABC_TM1F"/>
    <property type="match status" value="2"/>
</dbReference>
<evidence type="ECO:0000256" key="5">
    <source>
        <dbReference type="ARBA" id="ARBA00022737"/>
    </source>
</evidence>
<feature type="compositionally biased region" description="Acidic residues" evidence="12">
    <location>
        <begin position="692"/>
        <end position="709"/>
    </location>
</feature>
<dbReference type="GO" id="GO:0016887">
    <property type="term" value="F:ATP hydrolysis activity"/>
    <property type="evidence" value="ECO:0007669"/>
    <property type="project" value="InterPro"/>
</dbReference>
<feature type="compositionally biased region" description="Basic and acidic residues" evidence="12">
    <location>
        <begin position="754"/>
        <end position="767"/>
    </location>
</feature>
<dbReference type="SUPFAM" id="SSF90123">
    <property type="entry name" value="ABC transporter transmembrane region"/>
    <property type="match status" value="2"/>
</dbReference>
<evidence type="ECO:0000256" key="7">
    <source>
        <dbReference type="ARBA" id="ARBA00022840"/>
    </source>
</evidence>
<dbReference type="SUPFAM" id="SSF52540">
    <property type="entry name" value="P-loop containing nucleoside triphosphate hydrolases"/>
    <property type="match status" value="2"/>
</dbReference>
<dbReference type="InterPro" id="IPR027417">
    <property type="entry name" value="P-loop_NTPase"/>
</dbReference>
<feature type="transmembrane region" description="Helical" evidence="13">
    <location>
        <begin position="1014"/>
        <end position="1036"/>
    </location>
</feature>
<keyword evidence="7" id="KW-0067">ATP-binding</keyword>
<keyword evidence="10 13" id="KW-0472">Membrane</keyword>
<comment type="caution">
    <text evidence="16">The sequence shown here is derived from an EMBL/GenBank/DDBJ whole genome shotgun (WGS) entry which is preliminary data.</text>
</comment>
<evidence type="ECO:0000256" key="9">
    <source>
        <dbReference type="ARBA" id="ARBA00022989"/>
    </source>
</evidence>
<evidence type="ECO:0000256" key="11">
    <source>
        <dbReference type="ARBA" id="ARBA00023180"/>
    </source>
</evidence>
<feature type="domain" description="ABC transporter" evidence="14">
    <location>
        <begin position="447"/>
        <end position="684"/>
    </location>
</feature>
<dbReference type="FunFam" id="3.40.50.300:FF:000479">
    <property type="entry name" value="Multidrug resistance protein 1A"/>
    <property type="match status" value="1"/>
</dbReference>
<feature type="compositionally biased region" description="Basic and acidic residues" evidence="12">
    <location>
        <begin position="69"/>
        <end position="89"/>
    </location>
</feature>
<keyword evidence="4 13" id="KW-0812">Transmembrane</keyword>